<dbReference type="InterPro" id="IPR036259">
    <property type="entry name" value="MFS_trans_sf"/>
</dbReference>
<evidence type="ECO:0000313" key="8">
    <source>
        <dbReference type="EMBL" id="QIH44048.1"/>
    </source>
</evidence>
<dbReference type="InterPro" id="IPR050382">
    <property type="entry name" value="MFS_Na/Anion_cotransporter"/>
</dbReference>
<dbReference type="PANTHER" id="PTHR11662">
    <property type="entry name" value="SOLUTE CARRIER FAMILY 17"/>
    <property type="match status" value="1"/>
</dbReference>
<evidence type="ECO:0000313" key="9">
    <source>
        <dbReference type="Proteomes" id="UP000503003"/>
    </source>
</evidence>
<evidence type="ECO:0000256" key="1">
    <source>
        <dbReference type="ARBA" id="ARBA00004141"/>
    </source>
</evidence>
<feature type="transmembrane region" description="Helical" evidence="6">
    <location>
        <begin position="48"/>
        <end position="68"/>
    </location>
</feature>
<feature type="transmembrane region" description="Helical" evidence="6">
    <location>
        <begin position="313"/>
        <end position="330"/>
    </location>
</feature>
<dbReference type="AlphaFoldDB" id="A0A6G7CPV2"/>
<dbReference type="PANTHER" id="PTHR11662:SF399">
    <property type="entry name" value="FI19708P1-RELATED"/>
    <property type="match status" value="1"/>
</dbReference>
<feature type="transmembrane region" description="Helical" evidence="6">
    <location>
        <begin position="239"/>
        <end position="260"/>
    </location>
</feature>
<feature type="transmembrane region" description="Helical" evidence="6">
    <location>
        <begin position="143"/>
        <end position="165"/>
    </location>
</feature>
<evidence type="ECO:0000259" key="7">
    <source>
        <dbReference type="PROSITE" id="PS50850"/>
    </source>
</evidence>
<keyword evidence="2 6" id="KW-0812">Transmembrane</keyword>
<feature type="transmembrane region" description="Helical" evidence="6">
    <location>
        <begin position="401"/>
        <end position="422"/>
    </location>
</feature>
<organism evidence="8 9">
    <name type="scientific">Vibrio ziniensis</name>
    <dbReference type="NCBI Taxonomy" id="2711221"/>
    <lineage>
        <taxon>Bacteria</taxon>
        <taxon>Pseudomonadati</taxon>
        <taxon>Pseudomonadota</taxon>
        <taxon>Gammaproteobacteria</taxon>
        <taxon>Vibrionales</taxon>
        <taxon>Vibrionaceae</taxon>
        <taxon>Vibrio</taxon>
    </lineage>
</organism>
<keyword evidence="4 6" id="KW-0472">Membrane</keyword>
<evidence type="ECO:0000256" key="5">
    <source>
        <dbReference type="ARBA" id="ARBA00038514"/>
    </source>
</evidence>
<dbReference type="InterPro" id="IPR011701">
    <property type="entry name" value="MFS"/>
</dbReference>
<sequence>MKSISVRYSVVFLLMFVTTIFFGGRSILSISGGDLSKDLQLSTVQLGYLFSSFSVTYVLFQIPCGLLLDKIKTKFLYLFFLIFWSVVSLGTFFVTFIPNSFFIFPALIVFRLLAGLFEAPIFPANSRIVSCWFPKHEISFASAIFASSQYLSIFICSPIIAWVTYHQGWQFNFLYLGSAALLLGIVLKYWLHSPKDHPFISQTELDYLDQHLAVKTASTKVEQSSVRERITFLMTNKTMLGVCLGQYCMNAITFFFLTWFPLYLIEVKGMSLVSVGIMASIPALFGFFGNLCAGLVSDRMVKLGFSIAKARKLPIIVGMMFSTFMLFSLFTDSPILIVMFMSFAFFGKGFSSLGWTIVADIAPKPLYGLCGGIFNTAGNLSGIITPVVIAYMIEITGFFDVAVYITGLHALIAIVCFVWFVGDLDKIEYPTSPKASGYSVS</sequence>
<dbReference type="GO" id="GO:0016020">
    <property type="term" value="C:membrane"/>
    <property type="evidence" value="ECO:0007669"/>
    <property type="project" value="UniProtKB-SubCell"/>
</dbReference>
<dbReference type="Pfam" id="PF07690">
    <property type="entry name" value="MFS_1"/>
    <property type="match status" value="2"/>
</dbReference>
<evidence type="ECO:0000256" key="6">
    <source>
        <dbReference type="SAM" id="Phobius"/>
    </source>
</evidence>
<comment type="subcellular location">
    <subcellularLocation>
        <location evidence="1">Membrane</location>
        <topology evidence="1">Multi-pass membrane protein</topology>
    </subcellularLocation>
</comment>
<protein>
    <submittedName>
        <fullName evidence="8">MFS transporter</fullName>
    </submittedName>
</protein>
<evidence type="ECO:0000256" key="4">
    <source>
        <dbReference type="ARBA" id="ARBA00023136"/>
    </source>
</evidence>
<dbReference type="InterPro" id="IPR020846">
    <property type="entry name" value="MFS_dom"/>
</dbReference>
<dbReference type="Gene3D" id="1.20.1250.20">
    <property type="entry name" value="MFS general substrate transporter like domains"/>
    <property type="match status" value="2"/>
</dbReference>
<feature type="transmembrane region" description="Helical" evidence="6">
    <location>
        <begin position="7"/>
        <end position="28"/>
    </location>
</feature>
<dbReference type="EMBL" id="CP049332">
    <property type="protein sequence ID" value="QIH44048.1"/>
    <property type="molecule type" value="Genomic_DNA"/>
</dbReference>
<feature type="transmembrane region" description="Helical" evidence="6">
    <location>
        <begin position="336"/>
        <end position="359"/>
    </location>
</feature>
<feature type="transmembrane region" description="Helical" evidence="6">
    <location>
        <begin position="102"/>
        <end position="122"/>
    </location>
</feature>
<dbReference type="KEGG" id="vzi:G5S32_18945"/>
<dbReference type="Proteomes" id="UP000503003">
    <property type="component" value="Chromosome 2"/>
</dbReference>
<dbReference type="PROSITE" id="PS50850">
    <property type="entry name" value="MFS"/>
    <property type="match status" value="1"/>
</dbReference>
<keyword evidence="3 6" id="KW-1133">Transmembrane helix</keyword>
<comment type="similarity">
    <text evidence="5">Belongs to the major facilitator superfamily. Phthalate permease family.</text>
</comment>
<feature type="transmembrane region" description="Helical" evidence="6">
    <location>
        <begin position="171"/>
        <end position="191"/>
    </location>
</feature>
<evidence type="ECO:0000256" key="3">
    <source>
        <dbReference type="ARBA" id="ARBA00022989"/>
    </source>
</evidence>
<keyword evidence="9" id="KW-1185">Reference proteome</keyword>
<accession>A0A6G7CPV2</accession>
<gene>
    <name evidence="8" type="ORF">G5S32_18945</name>
</gene>
<dbReference type="RefSeq" id="WP_165313711.1">
    <property type="nucleotide sequence ID" value="NZ_CP049332.1"/>
</dbReference>
<proteinExistence type="inferred from homology"/>
<evidence type="ECO:0000256" key="2">
    <source>
        <dbReference type="ARBA" id="ARBA00022692"/>
    </source>
</evidence>
<dbReference type="SUPFAM" id="SSF103473">
    <property type="entry name" value="MFS general substrate transporter"/>
    <property type="match status" value="1"/>
</dbReference>
<feature type="transmembrane region" description="Helical" evidence="6">
    <location>
        <begin position="366"/>
        <end position="389"/>
    </location>
</feature>
<name>A0A6G7CPV2_9VIBR</name>
<reference evidence="8 9" key="1">
    <citation type="submission" date="2020-02" db="EMBL/GenBank/DDBJ databases">
        <title>A complete genome of a marine bacterium Vibrio sp. ZWAL4003 isolated from the mangrove sediment with the ability to degrade polysaccharides.</title>
        <authorList>
            <person name="Wu J."/>
            <person name="Qu W."/>
            <person name="Zeng R."/>
        </authorList>
    </citation>
    <scope>NUCLEOTIDE SEQUENCE [LARGE SCALE GENOMIC DNA]</scope>
    <source>
        <strain evidence="8 9">ZWAL4003</strain>
    </source>
</reference>
<dbReference type="GO" id="GO:0022857">
    <property type="term" value="F:transmembrane transporter activity"/>
    <property type="evidence" value="ECO:0007669"/>
    <property type="project" value="InterPro"/>
</dbReference>
<feature type="domain" description="Major facilitator superfamily (MFS) profile" evidence="7">
    <location>
        <begin position="10"/>
        <end position="425"/>
    </location>
</feature>
<dbReference type="CDD" id="cd17319">
    <property type="entry name" value="MFS_ExuT_GudP_like"/>
    <property type="match status" value="1"/>
</dbReference>
<feature type="transmembrane region" description="Helical" evidence="6">
    <location>
        <begin position="272"/>
        <end position="293"/>
    </location>
</feature>
<feature type="transmembrane region" description="Helical" evidence="6">
    <location>
        <begin position="75"/>
        <end position="96"/>
    </location>
</feature>